<dbReference type="CDD" id="cd09277">
    <property type="entry name" value="RNase_HI_bacteria_like"/>
    <property type="match status" value="1"/>
</dbReference>
<evidence type="ECO:0000256" key="1">
    <source>
        <dbReference type="ARBA" id="ARBA00000077"/>
    </source>
</evidence>
<evidence type="ECO:0000256" key="7">
    <source>
        <dbReference type="ARBA" id="ARBA00022722"/>
    </source>
</evidence>
<name>A0A9Y2AJ66_9FIRM</name>
<evidence type="ECO:0000256" key="5">
    <source>
        <dbReference type="ARBA" id="ARBA00012180"/>
    </source>
</evidence>
<keyword evidence="14" id="KW-1185">Reference proteome</keyword>
<dbReference type="PANTHER" id="PTHR10642">
    <property type="entry name" value="RIBONUCLEASE H1"/>
    <property type="match status" value="1"/>
</dbReference>
<keyword evidence="8" id="KW-0479">Metal-binding</keyword>
<dbReference type="Pfam" id="PF00075">
    <property type="entry name" value="RNase_H"/>
    <property type="match status" value="1"/>
</dbReference>
<dbReference type="PROSITE" id="PS50879">
    <property type="entry name" value="RNASE_H_1"/>
    <property type="match status" value="1"/>
</dbReference>
<dbReference type="InterPro" id="IPR012337">
    <property type="entry name" value="RNaseH-like_sf"/>
</dbReference>
<dbReference type="InterPro" id="IPR009027">
    <property type="entry name" value="Ribosomal_bL9/RNase_H1_N"/>
</dbReference>
<dbReference type="AlphaFoldDB" id="A0A9Y2AJ66"/>
<feature type="domain" description="RNase H type-1" evidence="12">
    <location>
        <begin position="61"/>
        <end position="195"/>
    </location>
</feature>
<comment type="similarity">
    <text evidence="4">Belongs to the RNase H family.</text>
</comment>
<comment type="cofactor">
    <cofactor evidence="2">
        <name>Mg(2+)</name>
        <dbReference type="ChEBI" id="CHEBI:18420"/>
    </cofactor>
</comment>
<dbReference type="InterPro" id="IPR050092">
    <property type="entry name" value="RNase_H"/>
</dbReference>
<comment type="catalytic activity">
    <reaction evidence="1">
        <text>Endonucleolytic cleavage to 5'-phosphomonoester.</text>
        <dbReference type="EC" id="3.1.26.4"/>
    </reaction>
</comment>
<dbReference type="InterPro" id="IPR002156">
    <property type="entry name" value="RNaseH_domain"/>
</dbReference>
<accession>A0A9Y2AJ66</accession>
<sequence length="197" mass="22190">MGKKYYAVKEGKNIGIFSTWDECKKQVHGYKGALYKSFSSLQEAEEYLKGDMKRTTKIEEFLNGYHIYVDGSYLNKQYSWGFAVYLDDKLIYTGKGIGENSAAAALHNVAGELEAVIKAIIWAKENKISPIIIHHDYIGISEWAEGRWKTNNEITKQYSLFMSGELEWVSFQKVAGHTGVEGNELADQLAKSALGID</sequence>
<dbReference type="GO" id="GO:0046872">
    <property type="term" value="F:metal ion binding"/>
    <property type="evidence" value="ECO:0007669"/>
    <property type="project" value="UniProtKB-KW"/>
</dbReference>
<dbReference type="PANTHER" id="PTHR10642:SF26">
    <property type="entry name" value="RIBONUCLEASE H1"/>
    <property type="match status" value="1"/>
</dbReference>
<evidence type="ECO:0000256" key="6">
    <source>
        <dbReference type="ARBA" id="ARBA00017721"/>
    </source>
</evidence>
<dbReference type="KEGG" id="sgbi:P3F81_05775"/>
<dbReference type="EMBL" id="CP120678">
    <property type="protein sequence ID" value="WIW71799.1"/>
    <property type="molecule type" value="Genomic_DNA"/>
</dbReference>
<evidence type="ECO:0000256" key="2">
    <source>
        <dbReference type="ARBA" id="ARBA00001946"/>
    </source>
</evidence>
<comment type="function">
    <text evidence="3">Endonuclease that specifically degrades the RNA of RNA-DNA hybrids.</text>
</comment>
<dbReference type="SUPFAM" id="SSF55658">
    <property type="entry name" value="L9 N-domain-like"/>
    <property type="match status" value="1"/>
</dbReference>
<dbReference type="SUPFAM" id="SSF53098">
    <property type="entry name" value="Ribonuclease H-like"/>
    <property type="match status" value="1"/>
</dbReference>
<dbReference type="RefSeq" id="WP_147668329.1">
    <property type="nucleotide sequence ID" value="NZ_CP120678.1"/>
</dbReference>
<evidence type="ECO:0000313" key="13">
    <source>
        <dbReference type="EMBL" id="WIW71799.1"/>
    </source>
</evidence>
<evidence type="ECO:0000259" key="12">
    <source>
        <dbReference type="PROSITE" id="PS50879"/>
    </source>
</evidence>
<evidence type="ECO:0000256" key="8">
    <source>
        <dbReference type="ARBA" id="ARBA00022723"/>
    </source>
</evidence>
<dbReference type="Proteomes" id="UP001243623">
    <property type="component" value="Chromosome"/>
</dbReference>
<keyword evidence="10" id="KW-0378">Hydrolase</keyword>
<evidence type="ECO:0000256" key="9">
    <source>
        <dbReference type="ARBA" id="ARBA00022759"/>
    </source>
</evidence>
<evidence type="ECO:0000256" key="3">
    <source>
        <dbReference type="ARBA" id="ARBA00004065"/>
    </source>
</evidence>
<protein>
    <recommendedName>
        <fullName evidence="6">Ribonuclease H</fullName>
        <ecNumber evidence="5">3.1.26.4</ecNumber>
    </recommendedName>
</protein>
<dbReference type="GO" id="GO:0004523">
    <property type="term" value="F:RNA-DNA hybrid ribonuclease activity"/>
    <property type="evidence" value="ECO:0007669"/>
    <property type="project" value="UniProtKB-EC"/>
</dbReference>
<keyword evidence="7" id="KW-0540">Nuclease</keyword>
<organism evidence="13 14">
    <name type="scientific">Selenobaculum gibii</name>
    <dbReference type="NCBI Taxonomy" id="3054208"/>
    <lineage>
        <taxon>Bacteria</taxon>
        <taxon>Bacillati</taxon>
        <taxon>Bacillota</taxon>
        <taxon>Negativicutes</taxon>
        <taxon>Selenomonadales</taxon>
        <taxon>Selenomonadaceae</taxon>
        <taxon>Selenobaculum</taxon>
    </lineage>
</organism>
<reference evidence="13" key="1">
    <citation type="submission" date="2023-03" db="EMBL/GenBank/DDBJ databases">
        <title>Selenobaculum gbiensis gen. nov. sp. nov., a new bacterium isolated from the gut microbiota of IBD patient.</title>
        <authorList>
            <person name="Yeo S."/>
            <person name="Park H."/>
            <person name="Huh C.S."/>
        </authorList>
    </citation>
    <scope>NUCLEOTIDE SEQUENCE</scope>
    <source>
        <strain evidence="13">ICN-92133</strain>
    </source>
</reference>
<dbReference type="GO" id="GO:0043137">
    <property type="term" value="P:DNA replication, removal of RNA primer"/>
    <property type="evidence" value="ECO:0007669"/>
    <property type="project" value="TreeGrafter"/>
</dbReference>
<evidence type="ECO:0000256" key="11">
    <source>
        <dbReference type="ARBA" id="ARBA00022842"/>
    </source>
</evidence>
<dbReference type="InterPro" id="IPR036397">
    <property type="entry name" value="RNaseH_sf"/>
</dbReference>
<dbReference type="Gene3D" id="3.30.420.10">
    <property type="entry name" value="Ribonuclease H-like superfamily/Ribonuclease H"/>
    <property type="match status" value="1"/>
</dbReference>
<gene>
    <name evidence="13" type="ORF">P3F81_05775</name>
</gene>
<evidence type="ECO:0000313" key="14">
    <source>
        <dbReference type="Proteomes" id="UP001243623"/>
    </source>
</evidence>
<dbReference type="InterPro" id="IPR011320">
    <property type="entry name" value="RNase_H1_N"/>
</dbReference>
<dbReference type="InterPro" id="IPR037056">
    <property type="entry name" value="RNase_H1_N_sf"/>
</dbReference>
<dbReference type="GO" id="GO:0003676">
    <property type="term" value="F:nucleic acid binding"/>
    <property type="evidence" value="ECO:0007669"/>
    <property type="project" value="InterPro"/>
</dbReference>
<dbReference type="EC" id="3.1.26.4" evidence="5"/>
<keyword evidence="11" id="KW-0460">Magnesium</keyword>
<proteinExistence type="inferred from homology"/>
<dbReference type="Pfam" id="PF01693">
    <property type="entry name" value="Cauli_VI"/>
    <property type="match status" value="1"/>
</dbReference>
<dbReference type="Gene3D" id="3.40.970.10">
    <property type="entry name" value="Ribonuclease H1, N-terminal domain"/>
    <property type="match status" value="1"/>
</dbReference>
<keyword evidence="9" id="KW-0255">Endonuclease</keyword>
<dbReference type="FunFam" id="3.40.970.10:FF:000002">
    <property type="entry name" value="Ribonuclease H"/>
    <property type="match status" value="1"/>
</dbReference>
<evidence type="ECO:0000256" key="4">
    <source>
        <dbReference type="ARBA" id="ARBA00005300"/>
    </source>
</evidence>
<evidence type="ECO:0000256" key="10">
    <source>
        <dbReference type="ARBA" id="ARBA00022801"/>
    </source>
</evidence>